<comment type="caution">
    <text evidence="10">The sequence shown here is derived from an EMBL/GenBank/DDBJ whole genome shotgun (WGS) entry which is preliminary data.</text>
</comment>
<feature type="transmembrane region" description="Helical" evidence="9">
    <location>
        <begin position="140"/>
        <end position="158"/>
    </location>
</feature>
<keyword evidence="11" id="KW-1185">Reference proteome</keyword>
<dbReference type="PIRSF" id="PIRSF006060">
    <property type="entry name" value="AA_transporter"/>
    <property type="match status" value="1"/>
</dbReference>
<organism evidence="10 11">
    <name type="scientific">Sphingomonas vulcanisoli</name>
    <dbReference type="NCBI Taxonomy" id="1658060"/>
    <lineage>
        <taxon>Bacteria</taxon>
        <taxon>Pseudomonadati</taxon>
        <taxon>Pseudomonadota</taxon>
        <taxon>Alphaproteobacteria</taxon>
        <taxon>Sphingomonadales</taxon>
        <taxon>Sphingomonadaceae</taxon>
        <taxon>Sphingomonas</taxon>
    </lineage>
</organism>
<gene>
    <name evidence="10" type="ORF">FHS31_000433</name>
</gene>
<evidence type="ECO:0000256" key="4">
    <source>
        <dbReference type="ARBA" id="ARBA00022475"/>
    </source>
</evidence>
<sequence>MMAANAQAVIGEADRDKGLVRGMGAIAFAAAIANEVVGAGIYRLPAAMAAAAGVASPLAYLGCLVAMGAVVLCFAEGGSRVPTSGGPYGVIAAALGPMAGFVAGVLLYLSCVLALGGVAAAFADTADAAFPALEGTGARIGIIVVALGGIAWINVAGVETAARIISWATFVKVLPLIFFVIVGGIAILSGHSTSTPLPHRPGEGIGEAVILALFALSGMESPLAASGEVTNPTRNIPRALILGMGAIGLLYILIQLVAQGLLGAGLIGSKAPLADALGMLDPRLRALMLVAASFSMLCWLASDLLGAPRMLFAFARDGTIPALFGRLHPRRKTPHVAIWIHALLAMALAITGTFKQLAIFASLAAAGLYLLGCGSAWVLRRRDVALLGDPLALPGLPLIAIIGMGSMVAIIGLGQWSEIGAFLAVCVLSALGFLMMQRIKRA</sequence>
<name>A0ABX0TTB8_9SPHN</name>
<feature type="transmembrane region" description="Helical" evidence="9">
    <location>
        <begin position="48"/>
        <end position="75"/>
    </location>
</feature>
<evidence type="ECO:0000313" key="11">
    <source>
        <dbReference type="Proteomes" id="UP000727456"/>
    </source>
</evidence>
<protein>
    <recommendedName>
        <fullName evidence="3">Arginine/agmatine antiporter</fullName>
    </recommendedName>
</protein>
<dbReference type="RefSeq" id="WP_167071568.1">
    <property type="nucleotide sequence ID" value="NZ_JAAOZC010000001.1"/>
</dbReference>
<dbReference type="Pfam" id="PF13520">
    <property type="entry name" value="AA_permease_2"/>
    <property type="match status" value="1"/>
</dbReference>
<dbReference type="EMBL" id="JAAOZC010000001">
    <property type="protein sequence ID" value="NIJ06851.1"/>
    <property type="molecule type" value="Genomic_DNA"/>
</dbReference>
<dbReference type="Gene3D" id="1.20.1740.10">
    <property type="entry name" value="Amino acid/polyamine transporter I"/>
    <property type="match status" value="1"/>
</dbReference>
<evidence type="ECO:0000256" key="7">
    <source>
        <dbReference type="ARBA" id="ARBA00023136"/>
    </source>
</evidence>
<feature type="transmembrane region" description="Helical" evidence="9">
    <location>
        <begin position="336"/>
        <end position="354"/>
    </location>
</feature>
<proteinExistence type="inferred from homology"/>
<comment type="similarity">
    <text evidence="2">Belongs to the amino acid-polyamine-organocation (APC) superfamily. Basic amino acid/polyamine antiporter (APA) (TC 2.A.3.2) family.</text>
</comment>
<evidence type="ECO:0000256" key="8">
    <source>
        <dbReference type="ARBA" id="ARBA00045636"/>
    </source>
</evidence>
<feature type="transmembrane region" description="Helical" evidence="9">
    <location>
        <begin position="87"/>
        <end position="120"/>
    </location>
</feature>
<evidence type="ECO:0000256" key="1">
    <source>
        <dbReference type="ARBA" id="ARBA00004651"/>
    </source>
</evidence>
<comment type="function">
    <text evidence="8">Major component of the acid-resistance (AR) system allowing enteric pathogens to survive the acidic environment in the stomach. Exchanges extracellular arginine for its intracellular decarboxylation product agmatine (Agm) thereby expelling intracellular protons. Probably undergoes several conformational states in order to translocate the substrate across the membrane; keeps the substrate accessible to only 1 side of the membrane at a time by opening and closing 3 membrane-internal gates.</text>
</comment>
<evidence type="ECO:0000256" key="9">
    <source>
        <dbReference type="SAM" id="Phobius"/>
    </source>
</evidence>
<feature type="transmembrane region" description="Helical" evidence="9">
    <location>
        <begin position="286"/>
        <end position="306"/>
    </location>
</feature>
<comment type="subcellular location">
    <subcellularLocation>
        <location evidence="1">Cell membrane</location>
        <topology evidence="1">Multi-pass membrane protein</topology>
    </subcellularLocation>
</comment>
<feature type="transmembrane region" description="Helical" evidence="9">
    <location>
        <begin position="170"/>
        <end position="188"/>
    </location>
</feature>
<feature type="transmembrane region" description="Helical" evidence="9">
    <location>
        <begin position="391"/>
        <end position="413"/>
    </location>
</feature>
<dbReference type="Proteomes" id="UP000727456">
    <property type="component" value="Unassembled WGS sequence"/>
</dbReference>
<dbReference type="PANTHER" id="PTHR42770">
    <property type="entry name" value="AMINO ACID TRANSPORTER-RELATED"/>
    <property type="match status" value="1"/>
</dbReference>
<feature type="transmembrane region" description="Helical" evidence="9">
    <location>
        <begin position="20"/>
        <end position="42"/>
    </location>
</feature>
<feature type="transmembrane region" description="Helical" evidence="9">
    <location>
        <begin position="208"/>
        <end position="227"/>
    </location>
</feature>
<evidence type="ECO:0000313" key="10">
    <source>
        <dbReference type="EMBL" id="NIJ06851.1"/>
    </source>
</evidence>
<evidence type="ECO:0000256" key="3">
    <source>
        <dbReference type="ARBA" id="ARBA00021069"/>
    </source>
</evidence>
<evidence type="ECO:0000256" key="5">
    <source>
        <dbReference type="ARBA" id="ARBA00022692"/>
    </source>
</evidence>
<keyword evidence="7 9" id="KW-0472">Membrane</keyword>
<dbReference type="InterPro" id="IPR002293">
    <property type="entry name" value="AA/rel_permease1"/>
</dbReference>
<evidence type="ECO:0000256" key="2">
    <source>
        <dbReference type="ARBA" id="ARBA00008220"/>
    </source>
</evidence>
<keyword evidence="5 9" id="KW-0812">Transmembrane</keyword>
<dbReference type="InterPro" id="IPR050367">
    <property type="entry name" value="APC_superfamily"/>
</dbReference>
<evidence type="ECO:0000256" key="6">
    <source>
        <dbReference type="ARBA" id="ARBA00022989"/>
    </source>
</evidence>
<keyword evidence="4" id="KW-1003">Cell membrane</keyword>
<accession>A0ABX0TTB8</accession>
<reference evidence="10 11" key="1">
    <citation type="submission" date="2020-03" db="EMBL/GenBank/DDBJ databases">
        <title>Genomic Encyclopedia of Type Strains, Phase III (KMG-III): the genomes of soil and plant-associated and newly described type strains.</title>
        <authorList>
            <person name="Whitman W."/>
        </authorList>
    </citation>
    <scope>NUCLEOTIDE SEQUENCE [LARGE SCALE GENOMIC DNA]</scope>
    <source>
        <strain evidence="10 11">CECT 8804</strain>
    </source>
</reference>
<feature type="transmembrane region" description="Helical" evidence="9">
    <location>
        <begin position="239"/>
        <end position="266"/>
    </location>
</feature>
<dbReference type="PANTHER" id="PTHR42770:SF18">
    <property type="entry name" value="ARGININE_AGMATINE ANTIPORTER"/>
    <property type="match status" value="1"/>
</dbReference>
<keyword evidence="6 9" id="KW-1133">Transmembrane helix</keyword>
<feature type="transmembrane region" description="Helical" evidence="9">
    <location>
        <begin position="419"/>
        <end position="436"/>
    </location>
</feature>
<feature type="transmembrane region" description="Helical" evidence="9">
    <location>
        <begin position="360"/>
        <end position="379"/>
    </location>
</feature>